<sequence length="89" mass="10233">MKTKLKSKNFKLQPPPSTINLHVIDNYFRCSGSVQIILITRNTIKHDPFGIYVGFRSVRIHFYQIGFGLFASPTRLCDRSSPVVFRDSD</sequence>
<reference evidence="1" key="1">
    <citation type="submission" date="2021-01" db="EMBL/GenBank/DDBJ databases">
        <authorList>
            <consortium name="Genoscope - CEA"/>
            <person name="William W."/>
        </authorList>
    </citation>
    <scope>NUCLEOTIDE SEQUENCE</scope>
</reference>
<evidence type="ECO:0000313" key="1">
    <source>
        <dbReference type="EMBL" id="CAF1848781.1"/>
    </source>
</evidence>
<gene>
    <name evidence="1" type="ORF">DARMORV10_C04P34570.1</name>
</gene>
<accession>A0A816JH47</accession>
<proteinExistence type="predicted"/>
<name>A0A816JH47_BRANA</name>
<protein>
    <submittedName>
        <fullName evidence="1">(rape) hypothetical protein</fullName>
    </submittedName>
</protein>
<dbReference type="Proteomes" id="UP001295469">
    <property type="component" value="Chromosome C04"/>
</dbReference>
<dbReference type="EMBL" id="HG994368">
    <property type="protein sequence ID" value="CAF1848781.1"/>
    <property type="molecule type" value="Genomic_DNA"/>
</dbReference>
<dbReference type="AlphaFoldDB" id="A0A816JH47"/>
<organism evidence="1">
    <name type="scientific">Brassica napus</name>
    <name type="common">Rape</name>
    <dbReference type="NCBI Taxonomy" id="3708"/>
    <lineage>
        <taxon>Eukaryota</taxon>
        <taxon>Viridiplantae</taxon>
        <taxon>Streptophyta</taxon>
        <taxon>Embryophyta</taxon>
        <taxon>Tracheophyta</taxon>
        <taxon>Spermatophyta</taxon>
        <taxon>Magnoliopsida</taxon>
        <taxon>eudicotyledons</taxon>
        <taxon>Gunneridae</taxon>
        <taxon>Pentapetalae</taxon>
        <taxon>rosids</taxon>
        <taxon>malvids</taxon>
        <taxon>Brassicales</taxon>
        <taxon>Brassicaceae</taxon>
        <taxon>Brassiceae</taxon>
        <taxon>Brassica</taxon>
    </lineage>
</organism>